<gene>
    <name evidence="3" type="ORF">C484_10026</name>
</gene>
<dbReference type="InterPro" id="IPR036291">
    <property type="entry name" value="NAD(P)-bd_dom_sf"/>
</dbReference>
<dbReference type="SMART" id="SM00822">
    <property type="entry name" value="PKS_KR"/>
    <property type="match status" value="1"/>
</dbReference>
<sequence>MVDKNTLDGAVSIVTGGGGDIGGGIATELAAAGSDVVIADVDIMETEYNQKSSAEIGGATRARELVDRIESEDQRAHVVDCDVTKAAQIDAMVDEVIDEFSRIDVLVNNAGVITATPVEEMAEAEWETVMDVNAKGMFLAARAAIPHLRESEGTIINTASIAGEIGAAGLAHYCASKHAVLGLTKSLSLELAPDVTVNAICPGIVETPMWEDVLTPEIGESYDETIDRAIPMGRDQTPEDMGRLAVFFAENRNVTGQSVVVDGGILQNVL</sequence>
<dbReference type="InterPro" id="IPR020904">
    <property type="entry name" value="Sc_DH/Rdtase_CS"/>
</dbReference>
<dbReference type="Pfam" id="PF13561">
    <property type="entry name" value="adh_short_C2"/>
    <property type="match status" value="1"/>
</dbReference>
<name>M0A1V9_9EURY</name>
<dbReference type="GO" id="GO:0016616">
    <property type="term" value="F:oxidoreductase activity, acting on the CH-OH group of donors, NAD or NADP as acceptor"/>
    <property type="evidence" value="ECO:0007669"/>
    <property type="project" value="TreeGrafter"/>
</dbReference>
<dbReference type="InterPro" id="IPR057326">
    <property type="entry name" value="KR_dom"/>
</dbReference>
<dbReference type="FunFam" id="3.40.50.720:FF:000084">
    <property type="entry name" value="Short-chain dehydrogenase reductase"/>
    <property type="match status" value="1"/>
</dbReference>
<dbReference type="PROSITE" id="PS00061">
    <property type="entry name" value="ADH_SHORT"/>
    <property type="match status" value="1"/>
</dbReference>
<dbReference type="PANTHER" id="PTHR42760">
    <property type="entry name" value="SHORT-CHAIN DEHYDROGENASES/REDUCTASES FAMILY MEMBER"/>
    <property type="match status" value="1"/>
</dbReference>
<dbReference type="STRING" id="1230458.C484_10026"/>
<evidence type="ECO:0000259" key="2">
    <source>
        <dbReference type="SMART" id="SM00822"/>
    </source>
</evidence>
<dbReference type="PRINTS" id="PR00081">
    <property type="entry name" value="GDHRDH"/>
</dbReference>
<proteinExistence type="inferred from homology"/>
<comment type="similarity">
    <text evidence="1">Belongs to the short-chain dehydrogenases/reductases (SDR) family.</text>
</comment>
<dbReference type="Gene3D" id="3.40.50.720">
    <property type="entry name" value="NAD(P)-binding Rossmann-like Domain"/>
    <property type="match status" value="1"/>
</dbReference>
<accession>M0A1V9</accession>
<dbReference type="RefSeq" id="WP_006825758.1">
    <property type="nucleotide sequence ID" value="NZ_AOIL01000034.1"/>
</dbReference>
<evidence type="ECO:0000313" key="4">
    <source>
        <dbReference type="Proteomes" id="UP000011648"/>
    </source>
</evidence>
<reference evidence="3 4" key="1">
    <citation type="journal article" date="2014" name="PLoS Genet.">
        <title>Phylogenetically driven sequencing of extremely halophilic archaea reveals strategies for static and dynamic osmo-response.</title>
        <authorList>
            <person name="Becker E.A."/>
            <person name="Seitzer P.M."/>
            <person name="Tritt A."/>
            <person name="Larsen D."/>
            <person name="Krusor M."/>
            <person name="Yao A.I."/>
            <person name="Wu D."/>
            <person name="Madern D."/>
            <person name="Eisen J.A."/>
            <person name="Darling A.E."/>
            <person name="Facciotti M.T."/>
        </authorList>
    </citation>
    <scope>NUCLEOTIDE SEQUENCE [LARGE SCALE GENOMIC DNA]</scope>
    <source>
        <strain evidence="3 4">DSM 12281</strain>
    </source>
</reference>
<dbReference type="SUPFAM" id="SSF51735">
    <property type="entry name" value="NAD(P)-binding Rossmann-fold domains"/>
    <property type="match status" value="1"/>
</dbReference>
<keyword evidence="4" id="KW-1185">Reference proteome</keyword>
<comment type="caution">
    <text evidence="3">The sequence shown here is derived from an EMBL/GenBank/DDBJ whole genome shotgun (WGS) entry which is preliminary data.</text>
</comment>
<dbReference type="AlphaFoldDB" id="M0A1V9"/>
<organism evidence="3 4">
    <name type="scientific">Natrialba taiwanensis DSM 12281</name>
    <dbReference type="NCBI Taxonomy" id="1230458"/>
    <lineage>
        <taxon>Archaea</taxon>
        <taxon>Methanobacteriati</taxon>
        <taxon>Methanobacteriota</taxon>
        <taxon>Stenosarchaea group</taxon>
        <taxon>Halobacteria</taxon>
        <taxon>Halobacteriales</taxon>
        <taxon>Natrialbaceae</taxon>
        <taxon>Natrialba</taxon>
    </lineage>
</organism>
<dbReference type="PRINTS" id="PR00080">
    <property type="entry name" value="SDRFAMILY"/>
</dbReference>
<dbReference type="InterPro" id="IPR002347">
    <property type="entry name" value="SDR_fam"/>
</dbReference>
<dbReference type="CDD" id="cd05233">
    <property type="entry name" value="SDR_c"/>
    <property type="match status" value="1"/>
</dbReference>
<protein>
    <submittedName>
        <fullName evidence="3">Dehydrogenase</fullName>
    </submittedName>
</protein>
<dbReference type="Proteomes" id="UP000011648">
    <property type="component" value="Unassembled WGS sequence"/>
</dbReference>
<dbReference type="EMBL" id="AOIL01000034">
    <property type="protein sequence ID" value="ELY91827.1"/>
    <property type="molecule type" value="Genomic_DNA"/>
</dbReference>
<feature type="domain" description="Ketoreductase" evidence="2">
    <location>
        <begin position="10"/>
        <end position="213"/>
    </location>
</feature>
<dbReference type="PATRIC" id="fig|1230458.4.peg.2014"/>
<evidence type="ECO:0000313" key="3">
    <source>
        <dbReference type="EMBL" id="ELY91827.1"/>
    </source>
</evidence>
<evidence type="ECO:0000256" key="1">
    <source>
        <dbReference type="ARBA" id="ARBA00006484"/>
    </source>
</evidence>
<dbReference type="OrthoDB" id="7442at2157"/>